<organism evidence="2 3">
    <name type="scientific">Acanthamoeba castellanii (strain ATCC 30010 / Neff)</name>
    <dbReference type="NCBI Taxonomy" id="1257118"/>
    <lineage>
        <taxon>Eukaryota</taxon>
        <taxon>Amoebozoa</taxon>
        <taxon>Discosea</taxon>
        <taxon>Longamoebia</taxon>
        <taxon>Centramoebida</taxon>
        <taxon>Acanthamoebidae</taxon>
        <taxon>Acanthamoeba</taxon>
    </lineage>
</organism>
<evidence type="ECO:0000313" key="2">
    <source>
        <dbReference type="EMBL" id="ELR19097.1"/>
    </source>
</evidence>
<evidence type="ECO:0000313" key="3">
    <source>
        <dbReference type="Proteomes" id="UP000011083"/>
    </source>
</evidence>
<reference evidence="2 3" key="1">
    <citation type="journal article" date="2013" name="Genome Biol.">
        <title>Genome of Acanthamoeba castellanii highlights extensive lateral gene transfer and early evolution of tyrosine kinase signaling.</title>
        <authorList>
            <person name="Clarke M."/>
            <person name="Lohan A.J."/>
            <person name="Liu B."/>
            <person name="Lagkouvardos I."/>
            <person name="Roy S."/>
            <person name="Zafar N."/>
            <person name="Bertelli C."/>
            <person name="Schilde C."/>
            <person name="Kianianmomeni A."/>
            <person name="Burglin T.R."/>
            <person name="Frech C."/>
            <person name="Turcotte B."/>
            <person name="Kopec K.O."/>
            <person name="Synnott J.M."/>
            <person name="Choo C."/>
            <person name="Paponov I."/>
            <person name="Finkler A."/>
            <person name="Soon Heng Tan C."/>
            <person name="Hutchins A.P."/>
            <person name="Weinmeier T."/>
            <person name="Rattei T."/>
            <person name="Chu J.S."/>
            <person name="Gimenez G."/>
            <person name="Irimia M."/>
            <person name="Rigden D.J."/>
            <person name="Fitzpatrick D.A."/>
            <person name="Lorenzo-Morales J."/>
            <person name="Bateman A."/>
            <person name="Chiu C.H."/>
            <person name="Tang P."/>
            <person name="Hegemann P."/>
            <person name="Fromm H."/>
            <person name="Raoult D."/>
            <person name="Greub G."/>
            <person name="Miranda-Saavedra D."/>
            <person name="Chen N."/>
            <person name="Nash P."/>
            <person name="Ginger M.L."/>
            <person name="Horn M."/>
            <person name="Schaap P."/>
            <person name="Caler L."/>
            <person name="Loftus B."/>
        </authorList>
    </citation>
    <scope>NUCLEOTIDE SEQUENCE [LARGE SCALE GENOMIC DNA]</scope>
    <source>
        <strain evidence="2 3">Neff</strain>
    </source>
</reference>
<keyword evidence="3" id="KW-1185">Reference proteome</keyword>
<sequence length="397" mass="45035">MERVKEERRRTRGKRGIKTKATVRNNGYDHLFHTRQAILTFPDEEAVPYSLNKGKRWAQVEELKQQLAHSHDSDDDDHGDQQPADTPTSVKEVMEVQVHQRDVIGSLSWRVTGLAVPAKGCFGKEKRGRDYTRVEVSVCAGCGGERAVLAPRDPDEVRRSSWALRQTPEELALARKARREKQAEDRKRREQRKLRHAPKAEKKDRRRGDEGVEQGGGEENAREKNEAEGPVESGSESQESLGEEESDCSSADEDSESEEQGEEDDDEADENDEEDGSGDEQGNDVCKNKDLPQEEGVEENADEEEGQTSEGTVLTSQEKWRITPKEGRLIVHKPFAKDQYPMYRETNWKYTSPCMCCLHSSGSMWQLKGMGDKSKGKTKGYRKVQRRDFKNVIKGEA</sequence>
<dbReference type="GeneID" id="14919924"/>
<accession>L8H1M3</accession>
<feature type="region of interest" description="Disordered" evidence="1">
    <location>
        <begin position="173"/>
        <end position="320"/>
    </location>
</feature>
<dbReference type="KEGG" id="acan:ACA1_323310"/>
<name>L8H1M3_ACACF</name>
<feature type="region of interest" description="Disordered" evidence="1">
    <location>
        <begin position="64"/>
        <end position="88"/>
    </location>
</feature>
<gene>
    <name evidence="2" type="ORF">ACA1_323310</name>
</gene>
<dbReference type="AlphaFoldDB" id="L8H1M3"/>
<evidence type="ECO:0000256" key="1">
    <source>
        <dbReference type="SAM" id="MobiDB-lite"/>
    </source>
</evidence>
<feature type="compositionally biased region" description="Acidic residues" evidence="1">
    <location>
        <begin position="241"/>
        <end position="282"/>
    </location>
</feature>
<proteinExistence type="predicted"/>
<feature type="compositionally biased region" description="Acidic residues" evidence="1">
    <location>
        <begin position="293"/>
        <end position="307"/>
    </location>
</feature>
<dbReference type="EMBL" id="KB007938">
    <property type="protein sequence ID" value="ELR19097.1"/>
    <property type="molecule type" value="Genomic_DNA"/>
</dbReference>
<dbReference type="Proteomes" id="UP000011083">
    <property type="component" value="Unassembled WGS sequence"/>
</dbReference>
<dbReference type="VEuPathDB" id="AmoebaDB:ACA1_323310"/>
<feature type="region of interest" description="Disordered" evidence="1">
    <location>
        <begin position="1"/>
        <end position="21"/>
    </location>
</feature>
<protein>
    <submittedName>
        <fullName evidence="2">Uncharacterized protein</fullName>
    </submittedName>
</protein>
<dbReference type="OMA" id="QEKWRIT"/>
<feature type="compositionally biased region" description="Basic and acidic residues" evidence="1">
    <location>
        <begin position="198"/>
        <end position="210"/>
    </location>
</feature>
<feature type="compositionally biased region" description="Polar residues" evidence="1">
    <location>
        <begin position="308"/>
        <end position="317"/>
    </location>
</feature>
<dbReference type="RefSeq" id="XP_004341164.1">
    <property type="nucleotide sequence ID" value="XM_004341116.1"/>
</dbReference>